<reference evidence="3" key="1">
    <citation type="submission" date="2020-05" db="EMBL/GenBank/DDBJ databases">
        <title>Phylogenomic resolution of chytrid fungi.</title>
        <authorList>
            <person name="Stajich J.E."/>
            <person name="Amses K."/>
            <person name="Simmons R."/>
            <person name="Seto K."/>
            <person name="Myers J."/>
            <person name="Bonds A."/>
            <person name="Quandt C.A."/>
            <person name="Barry K."/>
            <person name="Liu P."/>
            <person name="Grigoriev I."/>
            <person name="Longcore J.E."/>
            <person name="James T.Y."/>
        </authorList>
    </citation>
    <scope>NUCLEOTIDE SEQUENCE</scope>
    <source>
        <strain evidence="3">PLAUS21</strain>
    </source>
</reference>
<dbReference type="EMBL" id="JADGKB010000111">
    <property type="protein sequence ID" value="KAJ3253382.1"/>
    <property type="molecule type" value="Genomic_DNA"/>
</dbReference>
<feature type="transmembrane region" description="Helical" evidence="2">
    <location>
        <begin position="23"/>
        <end position="47"/>
    </location>
</feature>
<dbReference type="AlphaFoldDB" id="A0AAD5UFI3"/>
<proteinExistence type="predicted"/>
<keyword evidence="2" id="KW-1133">Transmembrane helix</keyword>
<dbReference type="Proteomes" id="UP001210925">
    <property type="component" value="Unassembled WGS sequence"/>
</dbReference>
<keyword evidence="4" id="KW-1185">Reference proteome</keyword>
<name>A0AAD5UFI3_9FUNG</name>
<protein>
    <submittedName>
        <fullName evidence="3">Uncharacterized protein</fullName>
    </submittedName>
</protein>
<evidence type="ECO:0000313" key="4">
    <source>
        <dbReference type="Proteomes" id="UP001210925"/>
    </source>
</evidence>
<feature type="region of interest" description="Disordered" evidence="1">
    <location>
        <begin position="132"/>
        <end position="184"/>
    </location>
</feature>
<gene>
    <name evidence="3" type="ORF">HK103_000702</name>
</gene>
<evidence type="ECO:0000256" key="1">
    <source>
        <dbReference type="SAM" id="MobiDB-lite"/>
    </source>
</evidence>
<evidence type="ECO:0000313" key="3">
    <source>
        <dbReference type="EMBL" id="KAJ3253382.1"/>
    </source>
</evidence>
<feature type="compositionally biased region" description="Polar residues" evidence="1">
    <location>
        <begin position="155"/>
        <end position="184"/>
    </location>
</feature>
<evidence type="ECO:0000256" key="2">
    <source>
        <dbReference type="SAM" id="Phobius"/>
    </source>
</evidence>
<keyword evidence="2" id="KW-0472">Membrane</keyword>
<comment type="caution">
    <text evidence="3">The sequence shown here is derived from an EMBL/GenBank/DDBJ whole genome shotgun (WGS) entry which is preliminary data.</text>
</comment>
<organism evidence="3 4">
    <name type="scientific">Boothiomyces macroporosus</name>
    <dbReference type="NCBI Taxonomy" id="261099"/>
    <lineage>
        <taxon>Eukaryota</taxon>
        <taxon>Fungi</taxon>
        <taxon>Fungi incertae sedis</taxon>
        <taxon>Chytridiomycota</taxon>
        <taxon>Chytridiomycota incertae sedis</taxon>
        <taxon>Chytridiomycetes</taxon>
        <taxon>Rhizophydiales</taxon>
        <taxon>Terramycetaceae</taxon>
        <taxon>Boothiomyces</taxon>
    </lineage>
</organism>
<sequence length="195" mass="21980">MLIISLLITVVIGHPLYKRDENSQYIVVGVLCICASLLVGALLSYFCNSFTKSFKSSALKRSKRKNSKDYHQRHQFIKESKKKSLDVITEEPEELPVPEPVMLPPPYTERILVSTENQRKIQVNTAKQTLDSKSFKAVNQPKAVNPGKPKARRPSISSKYVPSNSNLSSESGHQSELFQPQTTDRLVLSKTPSYF</sequence>
<accession>A0AAD5UFI3</accession>
<keyword evidence="2" id="KW-0812">Transmembrane</keyword>